<organism evidence="2 3">
    <name type="scientific">Atribacter laminatus</name>
    <dbReference type="NCBI Taxonomy" id="2847778"/>
    <lineage>
        <taxon>Bacteria</taxon>
        <taxon>Pseudomonadati</taxon>
        <taxon>Atribacterota</taxon>
        <taxon>Atribacteria</taxon>
        <taxon>Atribacterales</taxon>
        <taxon>Atribacteraceae</taxon>
        <taxon>Atribacter</taxon>
    </lineage>
</organism>
<sequence length="154" mass="17188">MKKMKFKDILELKMSILKLANNQNHKTLVIWATDCAQRVLPNFEDIHVNDNRPRKTIEAGRAWIRGEITVHDVRLAAFAAHAAARETNNQAAKFAARAAGQAASTAHVASHAVHAASYAAKAVFYSSNLNQAYTNTVKERQWQLEHLLDLEKAT</sequence>
<evidence type="ECO:0000259" key="1">
    <source>
        <dbReference type="Pfam" id="PF21805"/>
    </source>
</evidence>
<dbReference type="InterPro" id="IPR048667">
    <property type="entry name" value="Imm5-like"/>
</dbReference>
<dbReference type="KEGG" id="alam:RT761_01822"/>
<keyword evidence="3" id="KW-1185">Reference proteome</keyword>
<gene>
    <name evidence="2" type="ORF">RT761_01822</name>
</gene>
<dbReference type="EMBL" id="CP065383">
    <property type="protein sequence ID" value="QPM68600.1"/>
    <property type="molecule type" value="Genomic_DNA"/>
</dbReference>
<dbReference type="Pfam" id="PF21805">
    <property type="entry name" value="Imm5_like"/>
    <property type="match status" value="1"/>
</dbReference>
<dbReference type="Proteomes" id="UP000594463">
    <property type="component" value="Chromosome"/>
</dbReference>
<proteinExistence type="predicted"/>
<dbReference type="AlphaFoldDB" id="A0A7T1AME6"/>
<name>A0A7T1AME6_ATRLM</name>
<dbReference type="RefSeq" id="WP_218111100.1">
    <property type="nucleotide sequence ID" value="NZ_CP065383.1"/>
</dbReference>
<feature type="domain" description="Imm-5-like" evidence="1">
    <location>
        <begin position="20"/>
        <end position="148"/>
    </location>
</feature>
<reference evidence="2 3" key="1">
    <citation type="journal article" date="2021" name="Nat. Commun.">
        <title>Isolation of a member of the candidate phylum Atribacteria reveals a unique cell membrane structure.</title>
        <authorList>
            <person name="Taiki K."/>
            <person name="Nobu M.K."/>
            <person name="Kusada H."/>
            <person name="Meng X.-Y."/>
            <person name="Hosoki N."/>
            <person name="Uematsu K."/>
            <person name="Yoshioka H."/>
            <person name="Kamagata Y."/>
            <person name="Tamaki H."/>
        </authorList>
    </citation>
    <scope>NUCLEOTIDE SEQUENCE [LARGE SCALE GENOMIC DNA]</scope>
    <source>
        <strain evidence="2 3">RT761</strain>
    </source>
</reference>
<evidence type="ECO:0000313" key="3">
    <source>
        <dbReference type="Proteomes" id="UP000594463"/>
    </source>
</evidence>
<protein>
    <recommendedName>
        <fullName evidence="1">Imm-5-like domain-containing protein</fullName>
    </recommendedName>
</protein>
<accession>A0A7T1AME6</accession>
<evidence type="ECO:0000313" key="2">
    <source>
        <dbReference type="EMBL" id="QPM68600.1"/>
    </source>
</evidence>